<dbReference type="RefSeq" id="XP_018463849.2">
    <property type="nucleotide sequence ID" value="XM_018608347.2"/>
</dbReference>
<proteinExistence type="predicted"/>
<dbReference type="PANTHER" id="PTHR33116">
    <property type="entry name" value="REVERSE TRANSCRIPTASE ZINC-BINDING DOMAIN-CONTAINING PROTEIN-RELATED-RELATED"/>
    <property type="match status" value="1"/>
</dbReference>
<dbReference type="GeneID" id="108835040"/>
<evidence type="ECO:0000259" key="1">
    <source>
        <dbReference type="PROSITE" id="PS50878"/>
    </source>
</evidence>
<dbReference type="OrthoDB" id="1165760at2759"/>
<protein>
    <submittedName>
        <fullName evidence="3">Uncharacterized protein LOC108835040</fullName>
    </submittedName>
</protein>
<dbReference type="Gene3D" id="3.60.10.10">
    <property type="entry name" value="Endonuclease/exonuclease/phosphatase"/>
    <property type="match status" value="1"/>
</dbReference>
<dbReference type="CDD" id="cd01650">
    <property type="entry name" value="RT_nLTR_like"/>
    <property type="match status" value="1"/>
</dbReference>
<dbReference type="InterPro" id="IPR036691">
    <property type="entry name" value="Endo/exonu/phosph_ase_sf"/>
</dbReference>
<evidence type="ECO:0000313" key="2">
    <source>
        <dbReference type="Proteomes" id="UP000504610"/>
    </source>
</evidence>
<reference evidence="2" key="1">
    <citation type="journal article" date="2019" name="Database">
        <title>The radish genome database (RadishGD): an integrated information resource for radish genomics.</title>
        <authorList>
            <person name="Yu H.J."/>
            <person name="Baek S."/>
            <person name="Lee Y.J."/>
            <person name="Cho A."/>
            <person name="Mun J.H."/>
        </authorList>
    </citation>
    <scope>NUCLEOTIDE SEQUENCE [LARGE SCALE GENOMIC DNA]</scope>
    <source>
        <strain evidence="2">cv. WK10039</strain>
    </source>
</reference>
<dbReference type="KEGG" id="rsz:108835040"/>
<dbReference type="GO" id="GO:0003824">
    <property type="term" value="F:catalytic activity"/>
    <property type="evidence" value="ECO:0007669"/>
    <property type="project" value="InterPro"/>
</dbReference>
<dbReference type="SUPFAM" id="SSF56672">
    <property type="entry name" value="DNA/RNA polymerases"/>
    <property type="match status" value="1"/>
</dbReference>
<reference evidence="3" key="2">
    <citation type="submission" date="2025-08" db="UniProtKB">
        <authorList>
            <consortium name="RefSeq"/>
        </authorList>
    </citation>
    <scope>IDENTIFICATION</scope>
    <source>
        <tissue evidence="3">Leaf</tissue>
    </source>
</reference>
<dbReference type="InterPro" id="IPR026960">
    <property type="entry name" value="RVT-Znf"/>
</dbReference>
<evidence type="ECO:0000313" key="3">
    <source>
        <dbReference type="RefSeq" id="XP_018463849.2"/>
    </source>
</evidence>
<dbReference type="PANTHER" id="PTHR33116:SF86">
    <property type="entry name" value="REVERSE TRANSCRIPTASE DOMAIN-CONTAINING PROTEIN"/>
    <property type="match status" value="1"/>
</dbReference>
<dbReference type="InterPro" id="IPR043502">
    <property type="entry name" value="DNA/RNA_pol_sf"/>
</dbReference>
<keyword evidence="2" id="KW-1185">Reference proteome</keyword>
<name>A0A6J0LVN0_RAPSA</name>
<dbReference type="InterPro" id="IPR000477">
    <property type="entry name" value="RT_dom"/>
</dbReference>
<dbReference type="SUPFAM" id="SSF56219">
    <property type="entry name" value="DNase I-like"/>
    <property type="match status" value="1"/>
</dbReference>
<dbReference type="Pfam" id="PF03372">
    <property type="entry name" value="Exo_endo_phos"/>
    <property type="match status" value="1"/>
</dbReference>
<gene>
    <name evidence="3" type="primary">LOC108835040</name>
</gene>
<accession>A0A6J0LVN0</accession>
<dbReference type="PROSITE" id="PS50878">
    <property type="entry name" value="RT_POL"/>
    <property type="match status" value="1"/>
</dbReference>
<dbReference type="Proteomes" id="UP000504610">
    <property type="component" value="Chromosome 9"/>
</dbReference>
<dbReference type="Pfam" id="PF13966">
    <property type="entry name" value="zf-RVT"/>
    <property type="match status" value="1"/>
</dbReference>
<sequence>MVVDLQVVLGYDNVMVVNPIGLSGGLALMWRREVAVEVKFADKNIIDCWIRHRGQALYVTFIYGEPSQQGKKEVWERVMRLGVGRKECWCMVGDFNDILHNGEKIGGPRRGEASFVDFVEMLDVCEMKELMGYGDSFTWAGVRYQKYIQCKLDHCFGNKQWRSKFASSSQTFMERLGSDHRPVMVNTCWERARKGCAFRFDKRMVGKNRVEETINASWRRARGDKKLPILECLGEVRKDLGKWKRDDNQNSNERLQSLRNELELQMSSLVPCWERVGELKAEIGRAFKEEEDYWLQKSRDKWLVVGDNNTSFFHASVKANRQRNQLLKLVDDNGREASSVHQMGEIASEYFNKLFASSGASNLAAFFTGLTPRVTESMNQKLIKEISTEEIRDAVFSIKASSAPGSDGMNGLFFQEYWEIVGAEVAKEIREFFRTGSFPLAWNFTQICLIPKIPNPTKMVDLRPISLCSVLYKIVAKVLVTRLKPLLEHIVSPTQSAFVPERLISDNIIIAHEMVHGLRTHEKISNEFMAIKTDMSKAYDRIEWNYLEGLLGVLGFHETFRGWIMHCVKSVSYTVLINGEEQGRIVPSRGLRQGDPLSPFLFDLCTEGLSHRLNEAERCGEITGIKFSDDGPAIHHLFFADDSLLLLKANEEETTAVCKILKAYEEVSGQMISFAKSAITFGSKVSVEMKCKIKEISNITNEGGTGKYLGLPECFSGSKVEMLQYIQEKMTSRFRGWYAFFLSTGGKEVLLKSVAMAMPVYAMSVFKLPKTTCKNLTRATANFWWNAQEGINKMHWVSWERMCLDKEDGGLGFKDIEKFNQALLAKQGWRLLMDTESLCARVLRSRYYPMGEFLDAKLGSRPSYAWRSILFGRELLVKGIRHNVGTGETIKVWTEKWLFDTEPVAPMRKQTRFDVNLRVCDLIDPQTRTWDRGKLEEVFFPCDIEKVLKLKPAWGKEDSYEWVHNKWGAFSVKTGYRLACSLDKTAVRTEAQNKPSLNGLRSKVWKVDTAPKIKNFMWKALSNALGVAEECLARRMKVDPRCQKCGEEGESINHVLFTCPAARVVWANSGVPFPPRSFKNRSLYENFSYLMAVGQDKRIPKEVGRVFPWILWMLWKNKNAFTFEGKDYEAEETVLKCREEARRWFETQEISKKEVSEKAIKARKNVVWKAPGVGRVKCNIGLSWIKKTQVAGASWIVRSSGGVTLLHSRRAFSGVSSLIEARRLMEDSDLIMAVNKPRECPAFRAHGVEIREVMSQIAEWECNKGTKMAVLCGTGGSLLAEKVTCRRRFKIIRVVCGRVFLNRATLVYSFWRFFVWW</sequence>
<dbReference type="InterPro" id="IPR005135">
    <property type="entry name" value="Endo/exonuclease/phosphatase"/>
</dbReference>
<organism evidence="2 3">
    <name type="scientific">Raphanus sativus</name>
    <name type="common">Radish</name>
    <name type="synonym">Raphanus raphanistrum var. sativus</name>
    <dbReference type="NCBI Taxonomy" id="3726"/>
    <lineage>
        <taxon>Eukaryota</taxon>
        <taxon>Viridiplantae</taxon>
        <taxon>Streptophyta</taxon>
        <taxon>Embryophyta</taxon>
        <taxon>Tracheophyta</taxon>
        <taxon>Spermatophyta</taxon>
        <taxon>Magnoliopsida</taxon>
        <taxon>eudicotyledons</taxon>
        <taxon>Gunneridae</taxon>
        <taxon>Pentapetalae</taxon>
        <taxon>rosids</taxon>
        <taxon>malvids</taxon>
        <taxon>Brassicales</taxon>
        <taxon>Brassicaceae</taxon>
        <taxon>Brassiceae</taxon>
        <taxon>Raphanus</taxon>
    </lineage>
</organism>
<dbReference type="Pfam" id="PF00078">
    <property type="entry name" value="RVT_1"/>
    <property type="match status" value="1"/>
</dbReference>
<feature type="domain" description="Reverse transcriptase" evidence="1">
    <location>
        <begin position="431"/>
        <end position="713"/>
    </location>
</feature>